<feature type="transmembrane region" description="Helical" evidence="1">
    <location>
        <begin position="9"/>
        <end position="29"/>
    </location>
</feature>
<name>A0A931J0L3_9BURK</name>
<dbReference type="AlphaFoldDB" id="A0A931J0L3"/>
<gene>
    <name evidence="2" type="ORF">I7X39_04495</name>
</gene>
<accession>A0A931J0L3</accession>
<dbReference type="EMBL" id="JAEDAK010000002">
    <property type="protein sequence ID" value="MBH9576161.1"/>
    <property type="molecule type" value="Genomic_DNA"/>
</dbReference>
<organism evidence="2 3">
    <name type="scientific">Inhella proteolytica</name>
    <dbReference type="NCBI Taxonomy" id="2795029"/>
    <lineage>
        <taxon>Bacteria</taxon>
        <taxon>Pseudomonadati</taxon>
        <taxon>Pseudomonadota</taxon>
        <taxon>Betaproteobacteria</taxon>
        <taxon>Burkholderiales</taxon>
        <taxon>Sphaerotilaceae</taxon>
        <taxon>Inhella</taxon>
    </lineage>
</organism>
<reference evidence="2" key="1">
    <citation type="submission" date="2020-12" db="EMBL/GenBank/DDBJ databases">
        <title>The genome sequence of Inhella sp. 1Y17.</title>
        <authorList>
            <person name="Liu Y."/>
        </authorList>
    </citation>
    <scope>NUCLEOTIDE SEQUENCE</scope>
    <source>
        <strain evidence="2">1Y17</strain>
    </source>
</reference>
<dbReference type="RefSeq" id="WP_198109766.1">
    <property type="nucleotide sequence ID" value="NZ_JAEDAK010000002.1"/>
</dbReference>
<protein>
    <submittedName>
        <fullName evidence="2">Uncharacterized protein</fullName>
    </submittedName>
</protein>
<evidence type="ECO:0000313" key="3">
    <source>
        <dbReference type="Proteomes" id="UP000613266"/>
    </source>
</evidence>
<keyword evidence="1" id="KW-1133">Transmembrane helix</keyword>
<proteinExistence type="predicted"/>
<keyword evidence="3" id="KW-1185">Reference proteome</keyword>
<keyword evidence="1" id="KW-0812">Transmembrane</keyword>
<keyword evidence="1" id="KW-0472">Membrane</keyword>
<comment type="caution">
    <text evidence="2">The sequence shown here is derived from an EMBL/GenBank/DDBJ whole genome shotgun (WGS) entry which is preliminary data.</text>
</comment>
<evidence type="ECO:0000256" key="1">
    <source>
        <dbReference type="SAM" id="Phobius"/>
    </source>
</evidence>
<dbReference type="Proteomes" id="UP000613266">
    <property type="component" value="Unassembled WGS sequence"/>
</dbReference>
<evidence type="ECO:0000313" key="2">
    <source>
        <dbReference type="EMBL" id="MBH9576161.1"/>
    </source>
</evidence>
<sequence>MNLPRISDALTLGTMAALTAISVFVVLTYEPAVPPAPVQTVQLQPVVVEGQSTPVAQLPPVEVKR</sequence>